<comment type="similarity">
    <text evidence="1">Belongs to the peptidase S28 family.</text>
</comment>
<dbReference type="OrthoDB" id="1735038at2759"/>
<accession>A0A0B1TJN2</accession>
<keyword evidence="5" id="KW-0325">Glycoprotein</keyword>
<keyword evidence="3" id="KW-0732">Signal</keyword>
<name>A0A0B1TJN2_OESDE</name>
<reference evidence="6 7" key="1">
    <citation type="submission" date="2014-03" db="EMBL/GenBank/DDBJ databases">
        <title>Draft genome of the hookworm Oesophagostomum dentatum.</title>
        <authorList>
            <person name="Mitreva M."/>
        </authorList>
    </citation>
    <scope>NUCLEOTIDE SEQUENCE [LARGE SCALE GENOMIC DNA]</scope>
    <source>
        <strain evidence="6 7">OD-Hann</strain>
    </source>
</reference>
<gene>
    <name evidence="6" type="ORF">OESDEN_04012</name>
</gene>
<dbReference type="PANTHER" id="PTHR11010">
    <property type="entry name" value="PROTEASE S28 PRO-X CARBOXYPEPTIDASE-RELATED"/>
    <property type="match status" value="1"/>
</dbReference>
<dbReference type="Pfam" id="PF05577">
    <property type="entry name" value="Peptidase_S28"/>
    <property type="match status" value="1"/>
</dbReference>
<evidence type="ECO:0000313" key="6">
    <source>
        <dbReference type="EMBL" id="KHJ96027.1"/>
    </source>
</evidence>
<evidence type="ECO:0000256" key="3">
    <source>
        <dbReference type="ARBA" id="ARBA00022729"/>
    </source>
</evidence>
<dbReference type="GO" id="GO:0006508">
    <property type="term" value="P:proteolysis"/>
    <property type="evidence" value="ECO:0007669"/>
    <property type="project" value="UniProtKB-KW"/>
</dbReference>
<evidence type="ECO:0000256" key="4">
    <source>
        <dbReference type="ARBA" id="ARBA00022801"/>
    </source>
</evidence>
<evidence type="ECO:0000256" key="5">
    <source>
        <dbReference type="ARBA" id="ARBA00023180"/>
    </source>
</evidence>
<keyword evidence="2" id="KW-0645">Protease</keyword>
<proteinExistence type="inferred from homology"/>
<dbReference type="InterPro" id="IPR008758">
    <property type="entry name" value="Peptidase_S28"/>
</dbReference>
<dbReference type="Gene3D" id="3.40.50.1820">
    <property type="entry name" value="alpha/beta hydrolase"/>
    <property type="match status" value="1"/>
</dbReference>
<dbReference type="GO" id="GO:0008239">
    <property type="term" value="F:dipeptidyl-peptidase activity"/>
    <property type="evidence" value="ECO:0007669"/>
    <property type="project" value="TreeGrafter"/>
</dbReference>
<dbReference type="PANTHER" id="PTHR11010:SF117">
    <property type="entry name" value="SERINE PROTEASE 16"/>
    <property type="match status" value="1"/>
</dbReference>
<keyword evidence="4" id="KW-0378">Hydrolase</keyword>
<dbReference type="AlphaFoldDB" id="A0A0B1TJN2"/>
<evidence type="ECO:0000256" key="1">
    <source>
        <dbReference type="ARBA" id="ARBA00011079"/>
    </source>
</evidence>
<sequence length="186" mass="21486">MLIAILLSIFSEKPTNMVQRDADAEAMRLWTWQVCTEFGLFPTTDSADEIFVHALPLSYFMNLCTNVFQEEFYAARVQAGVDRTNLMYGGRDNYRVYLFLFLIQRKMSTFGFQGSNVVVTSSLNDPWQPLSKLTTKDCSIVTVTIRGGYHCADMYTDVDVNVREAHRVVEENVRSWLNSYNNYRLQ</sequence>
<dbReference type="GO" id="GO:0070008">
    <property type="term" value="F:serine-type exopeptidase activity"/>
    <property type="evidence" value="ECO:0007669"/>
    <property type="project" value="InterPro"/>
</dbReference>
<evidence type="ECO:0008006" key="8">
    <source>
        <dbReference type="Google" id="ProtNLM"/>
    </source>
</evidence>
<protein>
    <recommendedName>
        <fullName evidence="8">Serine carboxypeptidase S28</fullName>
    </recommendedName>
</protein>
<dbReference type="EMBL" id="KN549781">
    <property type="protein sequence ID" value="KHJ96027.1"/>
    <property type="molecule type" value="Genomic_DNA"/>
</dbReference>
<evidence type="ECO:0000313" key="7">
    <source>
        <dbReference type="Proteomes" id="UP000053660"/>
    </source>
</evidence>
<keyword evidence="7" id="KW-1185">Reference proteome</keyword>
<dbReference type="InterPro" id="IPR029058">
    <property type="entry name" value="AB_hydrolase_fold"/>
</dbReference>
<evidence type="ECO:0000256" key="2">
    <source>
        <dbReference type="ARBA" id="ARBA00022670"/>
    </source>
</evidence>
<organism evidence="6 7">
    <name type="scientific">Oesophagostomum dentatum</name>
    <name type="common">Nodular worm</name>
    <dbReference type="NCBI Taxonomy" id="61180"/>
    <lineage>
        <taxon>Eukaryota</taxon>
        <taxon>Metazoa</taxon>
        <taxon>Ecdysozoa</taxon>
        <taxon>Nematoda</taxon>
        <taxon>Chromadorea</taxon>
        <taxon>Rhabditida</taxon>
        <taxon>Rhabditina</taxon>
        <taxon>Rhabditomorpha</taxon>
        <taxon>Strongyloidea</taxon>
        <taxon>Strongylidae</taxon>
        <taxon>Oesophagostomum</taxon>
    </lineage>
</organism>
<dbReference type="Proteomes" id="UP000053660">
    <property type="component" value="Unassembled WGS sequence"/>
</dbReference>